<feature type="signal peptide" evidence="1">
    <location>
        <begin position="1"/>
        <end position="27"/>
    </location>
</feature>
<proteinExistence type="predicted"/>
<reference evidence="2 3" key="1">
    <citation type="submission" date="2020-06" db="EMBL/GenBank/DDBJ databases">
        <authorList>
            <person name="Grouzdev D.S."/>
        </authorList>
    </citation>
    <scope>NUCLEOTIDE SEQUENCE [LARGE SCALE GENOMIC DNA]</scope>
    <source>
        <strain evidence="2 3">HO-A22</strain>
    </source>
</reference>
<name>A0A7Y6Q516_9HYPH</name>
<evidence type="ECO:0000313" key="3">
    <source>
        <dbReference type="Proteomes" id="UP000520198"/>
    </source>
</evidence>
<keyword evidence="3" id="KW-1185">Reference proteome</keyword>
<dbReference type="Proteomes" id="UP000520198">
    <property type="component" value="Unassembled WGS sequence"/>
</dbReference>
<dbReference type="AlphaFoldDB" id="A0A7Y6Q516"/>
<feature type="chain" id="PRO_5030804552" evidence="1">
    <location>
        <begin position="28"/>
        <end position="100"/>
    </location>
</feature>
<evidence type="ECO:0000313" key="2">
    <source>
        <dbReference type="EMBL" id="NVD39193.1"/>
    </source>
</evidence>
<organism evidence="2 3">
    <name type="scientific">Ensifer oleiphilus</name>
    <dbReference type="NCBI Taxonomy" id="2742698"/>
    <lineage>
        <taxon>Bacteria</taxon>
        <taxon>Pseudomonadati</taxon>
        <taxon>Pseudomonadota</taxon>
        <taxon>Alphaproteobacteria</taxon>
        <taxon>Hyphomicrobiales</taxon>
        <taxon>Rhizobiaceae</taxon>
        <taxon>Sinorhizobium/Ensifer group</taxon>
        <taxon>Ensifer</taxon>
    </lineage>
</organism>
<gene>
    <name evidence="2" type="ORF">HT585_10030</name>
</gene>
<accession>A0A7Y6Q516</accession>
<keyword evidence="1" id="KW-0732">Signal</keyword>
<evidence type="ECO:0000256" key="1">
    <source>
        <dbReference type="SAM" id="SignalP"/>
    </source>
</evidence>
<dbReference type="RefSeq" id="WP_176352762.1">
    <property type="nucleotide sequence ID" value="NZ_JABWDU010000002.1"/>
</dbReference>
<protein>
    <submittedName>
        <fullName evidence="2">Uncharacterized protein</fullName>
    </submittedName>
</protein>
<sequence>MKTSLRNSLAVLVLSTAVAGIAAPAFADSYYQGIDAHAIKPRTTTAQPRMMYDNGSVDRMSTGSIYRTAPPRVIYQQPSFESYQGGDGEYYQGIVPPSSY</sequence>
<dbReference type="EMBL" id="JABWDU010000002">
    <property type="protein sequence ID" value="NVD39193.1"/>
    <property type="molecule type" value="Genomic_DNA"/>
</dbReference>
<comment type="caution">
    <text evidence="2">The sequence shown here is derived from an EMBL/GenBank/DDBJ whole genome shotgun (WGS) entry which is preliminary data.</text>
</comment>